<organism evidence="1 2">
    <name type="scientific">Amanita muscaria (strain Koide BX008)</name>
    <dbReference type="NCBI Taxonomy" id="946122"/>
    <lineage>
        <taxon>Eukaryota</taxon>
        <taxon>Fungi</taxon>
        <taxon>Dikarya</taxon>
        <taxon>Basidiomycota</taxon>
        <taxon>Agaricomycotina</taxon>
        <taxon>Agaricomycetes</taxon>
        <taxon>Agaricomycetidae</taxon>
        <taxon>Agaricales</taxon>
        <taxon>Pluteineae</taxon>
        <taxon>Amanitaceae</taxon>
        <taxon>Amanita</taxon>
    </lineage>
</organism>
<evidence type="ECO:0000313" key="2">
    <source>
        <dbReference type="Proteomes" id="UP000054549"/>
    </source>
</evidence>
<name>A0A0C2SAW9_AMAMK</name>
<dbReference type="HOGENOM" id="CLU_3068186_0_0_1"/>
<dbReference type="Proteomes" id="UP000054549">
    <property type="component" value="Unassembled WGS sequence"/>
</dbReference>
<evidence type="ECO:0000313" key="1">
    <source>
        <dbReference type="EMBL" id="KIL59965.1"/>
    </source>
</evidence>
<dbReference type="InParanoid" id="A0A0C2SAW9"/>
<proteinExistence type="predicted"/>
<reference evidence="1 2" key="1">
    <citation type="submission" date="2014-04" db="EMBL/GenBank/DDBJ databases">
        <title>Evolutionary Origins and Diversification of the Mycorrhizal Mutualists.</title>
        <authorList>
            <consortium name="DOE Joint Genome Institute"/>
            <consortium name="Mycorrhizal Genomics Consortium"/>
            <person name="Kohler A."/>
            <person name="Kuo A."/>
            <person name="Nagy L.G."/>
            <person name="Floudas D."/>
            <person name="Copeland A."/>
            <person name="Barry K.W."/>
            <person name="Cichocki N."/>
            <person name="Veneault-Fourrey C."/>
            <person name="LaButti K."/>
            <person name="Lindquist E.A."/>
            <person name="Lipzen A."/>
            <person name="Lundell T."/>
            <person name="Morin E."/>
            <person name="Murat C."/>
            <person name="Riley R."/>
            <person name="Ohm R."/>
            <person name="Sun H."/>
            <person name="Tunlid A."/>
            <person name="Henrissat B."/>
            <person name="Grigoriev I.V."/>
            <person name="Hibbett D.S."/>
            <person name="Martin F."/>
        </authorList>
    </citation>
    <scope>NUCLEOTIDE SEQUENCE [LARGE SCALE GENOMIC DNA]</scope>
    <source>
        <strain evidence="1 2">Koide BX008</strain>
    </source>
</reference>
<gene>
    <name evidence="1" type="ORF">M378DRAFT_168593</name>
</gene>
<dbReference type="AlphaFoldDB" id="A0A0C2SAW9"/>
<dbReference type="EMBL" id="KN818306">
    <property type="protein sequence ID" value="KIL59965.1"/>
    <property type="molecule type" value="Genomic_DNA"/>
</dbReference>
<protein>
    <submittedName>
        <fullName evidence="1">Uncharacterized protein</fullName>
    </submittedName>
</protein>
<sequence>MSVLELQQLQDPNRWKKRNIIEYRWMFEFRSREAKTRCVECSPSWHLHSIRLL</sequence>
<accession>A0A0C2SAW9</accession>
<keyword evidence="2" id="KW-1185">Reference proteome</keyword>